<feature type="domain" description="CobQ/CobB/MinD/ParA nucleotide binding" evidence="3">
    <location>
        <begin position="98"/>
        <end position="271"/>
    </location>
</feature>
<dbReference type="EMBL" id="JASNJE010000025">
    <property type="protein sequence ID" value="MDK3074838.1"/>
    <property type="molecule type" value="Genomic_DNA"/>
</dbReference>
<dbReference type="PANTHER" id="PTHR32309">
    <property type="entry name" value="TYROSINE-PROTEIN KINASE"/>
    <property type="match status" value="1"/>
</dbReference>
<dbReference type="InterPro" id="IPR050445">
    <property type="entry name" value="Bact_polysacc_biosynth/exp"/>
</dbReference>
<reference evidence="4 5" key="1">
    <citation type="submission" date="2023-05" db="EMBL/GenBank/DDBJ databases">
        <title>Sedimentitalea sp. nov. JM2-8.</title>
        <authorList>
            <person name="Huang J."/>
        </authorList>
    </citation>
    <scope>NUCLEOTIDE SEQUENCE [LARGE SCALE GENOMIC DNA]</scope>
    <source>
        <strain evidence="4 5">JM2-8</strain>
    </source>
</reference>
<dbReference type="SUPFAM" id="SSF52540">
    <property type="entry name" value="P-loop containing nucleoside triphosphate hydrolases"/>
    <property type="match status" value="1"/>
</dbReference>
<dbReference type="PANTHER" id="PTHR32309:SF13">
    <property type="entry name" value="FERRIC ENTEROBACTIN TRANSPORT PROTEIN FEPE"/>
    <property type="match status" value="1"/>
</dbReference>
<keyword evidence="2" id="KW-0067">ATP-binding</keyword>
<evidence type="ECO:0000256" key="2">
    <source>
        <dbReference type="ARBA" id="ARBA00022840"/>
    </source>
</evidence>
<keyword evidence="4" id="KW-0418">Kinase</keyword>
<sequence length="282" mass="31136">MTDRLQQAIRKARSERLGRQMVSAGEAPGTVPERVKNAAPVPGKVQAAWSALPPLTVDPKAVVRNRLVAQSSGETAIPFDMLRTKVLQQAKKNNWRRIALVSPRSGCGKSTIAANLGFSFSRMNEMRTIVMDFDLRRMGLGRVLGQKREKGMPDVLRREVSFAEAAVCLNGNVAFGLNARSGQNPSEILQSQQTAQVLDEIEATYQPNVMIFDMPPLMANDDSHGFLRSVDCALLIVVAEQTPMDQIDVAERTLAELTNVMGIVLNRCRYTTGAHGYENEYY</sequence>
<keyword evidence="5" id="KW-1185">Reference proteome</keyword>
<evidence type="ECO:0000259" key="3">
    <source>
        <dbReference type="Pfam" id="PF01656"/>
    </source>
</evidence>
<accession>A0ABT7FIT1</accession>
<dbReference type="EC" id="2.7.10.2" evidence="4"/>
<dbReference type="InterPro" id="IPR027417">
    <property type="entry name" value="P-loop_NTPase"/>
</dbReference>
<evidence type="ECO:0000313" key="4">
    <source>
        <dbReference type="EMBL" id="MDK3074838.1"/>
    </source>
</evidence>
<proteinExistence type="predicted"/>
<evidence type="ECO:0000256" key="1">
    <source>
        <dbReference type="ARBA" id="ARBA00022741"/>
    </source>
</evidence>
<keyword evidence="4" id="KW-0808">Transferase</keyword>
<comment type="caution">
    <text evidence="4">The sequence shown here is derived from an EMBL/GenBank/DDBJ whole genome shotgun (WGS) entry which is preliminary data.</text>
</comment>
<protein>
    <submittedName>
        <fullName evidence="4">CpsD/CapB family tyrosine-protein kinase</fullName>
        <ecNumber evidence="4">2.7.10.2</ecNumber>
    </submittedName>
</protein>
<dbReference type="Pfam" id="PF01656">
    <property type="entry name" value="CbiA"/>
    <property type="match status" value="1"/>
</dbReference>
<gene>
    <name evidence="4" type="ORF">QO034_17255</name>
</gene>
<dbReference type="InterPro" id="IPR002586">
    <property type="entry name" value="CobQ/CobB/MinD/ParA_Nub-bd_dom"/>
</dbReference>
<dbReference type="RefSeq" id="WP_284486769.1">
    <property type="nucleotide sequence ID" value="NZ_JASNJE010000025.1"/>
</dbReference>
<name>A0ABT7FIT1_9RHOB</name>
<dbReference type="CDD" id="cd05387">
    <property type="entry name" value="BY-kinase"/>
    <property type="match status" value="1"/>
</dbReference>
<organism evidence="4 5">
    <name type="scientific">Sedimentitalea xiamensis</name>
    <dbReference type="NCBI Taxonomy" id="3050037"/>
    <lineage>
        <taxon>Bacteria</taxon>
        <taxon>Pseudomonadati</taxon>
        <taxon>Pseudomonadota</taxon>
        <taxon>Alphaproteobacteria</taxon>
        <taxon>Rhodobacterales</taxon>
        <taxon>Paracoccaceae</taxon>
        <taxon>Sedimentitalea</taxon>
    </lineage>
</organism>
<dbReference type="Gene3D" id="3.40.50.300">
    <property type="entry name" value="P-loop containing nucleotide triphosphate hydrolases"/>
    <property type="match status" value="1"/>
</dbReference>
<keyword evidence="1" id="KW-0547">Nucleotide-binding</keyword>
<dbReference type="GO" id="GO:0004715">
    <property type="term" value="F:non-membrane spanning protein tyrosine kinase activity"/>
    <property type="evidence" value="ECO:0007669"/>
    <property type="project" value="UniProtKB-EC"/>
</dbReference>
<dbReference type="Proteomes" id="UP001227126">
    <property type="component" value="Unassembled WGS sequence"/>
</dbReference>
<evidence type="ECO:0000313" key="5">
    <source>
        <dbReference type="Proteomes" id="UP001227126"/>
    </source>
</evidence>
<dbReference type="InterPro" id="IPR005702">
    <property type="entry name" value="Wzc-like_C"/>
</dbReference>